<dbReference type="AlphaFoldDB" id="A0A0A1W5U0"/>
<gene>
    <name evidence="1" type="ORF">SP5_035_01080</name>
</gene>
<proteinExistence type="predicted"/>
<name>A0A0A1W5U0_9SPHN</name>
<keyword evidence="2" id="KW-1185">Reference proteome</keyword>
<evidence type="ECO:0000313" key="1">
    <source>
        <dbReference type="EMBL" id="GAM00708.1"/>
    </source>
</evidence>
<protein>
    <submittedName>
        <fullName evidence="1">Uncharacterized protein</fullName>
    </submittedName>
</protein>
<accession>A0A0A1W5U0</accession>
<sequence length="659" mass="71318">MAAGLYERQVAQGRTASLDMASPDAFGANVGRSISDLGESVDRYQQMERRLQRNEDSAAAGKSFADYRLAASGAIKDMRVNAQPGGAGHAEAVKSYLAQQGQALLDGVTDPHVRRQLDEQMASFNTGLIDSEDTWQRGQRVAKLGSDEKEAAQTGFARIATAGSLADAQRAIGEERAAGHARIDGYDGLNADQKAALLRDFDQGLARTTLAMVVRTDPAVAKGMLAQGGFSNLPAEEIEQGYRAIGVEERRQQAIAEHQAALAKAATREQLSTFDARVSSGEDIPDKDFTQAEQLARSIGDDSGVVRIHTARIKSGVNRQTQGWTPQQYQTEIQRLRAKGQKRTPDEDIYLNQIEAIAPHRTAEFRNDPGSWAALNGNPPPALVQGNAASYARRREWQASVSKTTGQPTPFLQPQEVETFRAQMDESPRARIDVANQLATFGGMTAVQAARQVAPNDPMLARLVVLQPGDRAAVSNGAEARKARPQLVDGKAGAIAQDLFNKRVGPATMLMGQGDVAAAFDIARNLYADYAVKRGIQEFEPELWNAFVHRSLGGTRDAQGHFFGGIGSWGGTNILLPPKLNQGQFEAVMSRMAWKPDQPNAPAWRNGTPMTPADVRKYTPVARPDGRYEFHGPGNVVLRTKSGAVWSLDIGALGARYLP</sequence>
<dbReference type="OrthoDB" id="7595117at2"/>
<dbReference type="RefSeq" id="WP_042486070.1">
    <property type="nucleotide sequence ID" value="NZ_BBPI01000035.1"/>
</dbReference>
<dbReference type="EMBL" id="BBPI01000035">
    <property type="protein sequence ID" value="GAM00708.1"/>
    <property type="molecule type" value="Genomic_DNA"/>
</dbReference>
<reference evidence="1 2" key="1">
    <citation type="submission" date="2014-11" db="EMBL/GenBank/DDBJ databases">
        <title>Whole genome shotgun sequence of Sphingomonas parapaucimobilis NBRC 15100.</title>
        <authorList>
            <person name="Katano-Makiyama Y."/>
            <person name="Hosoyama A."/>
            <person name="Hashimoto M."/>
            <person name="Hosoyama Y."/>
            <person name="Noguchi M."/>
            <person name="Numata M."/>
            <person name="Tsuchikane K."/>
            <person name="Hirakata S."/>
            <person name="Uohara A."/>
            <person name="Shimodaira J."/>
            <person name="Ohji S."/>
            <person name="Ichikawa N."/>
            <person name="Kimura A."/>
            <person name="Yamazoe A."/>
            <person name="Fujita N."/>
        </authorList>
    </citation>
    <scope>NUCLEOTIDE SEQUENCE [LARGE SCALE GENOMIC DNA]</scope>
    <source>
        <strain evidence="1 2">NBRC 15100</strain>
    </source>
</reference>
<comment type="caution">
    <text evidence="1">The sequence shown here is derived from an EMBL/GenBank/DDBJ whole genome shotgun (WGS) entry which is preliminary data.</text>
</comment>
<dbReference type="eggNOG" id="ENOG50300E2">
    <property type="taxonomic scope" value="Bacteria"/>
</dbReference>
<dbReference type="Proteomes" id="UP000032305">
    <property type="component" value="Unassembled WGS sequence"/>
</dbReference>
<evidence type="ECO:0000313" key="2">
    <source>
        <dbReference type="Proteomes" id="UP000032305"/>
    </source>
</evidence>
<organism evidence="1 2">
    <name type="scientific">Sphingomonas parapaucimobilis NBRC 15100</name>
    <dbReference type="NCBI Taxonomy" id="1219049"/>
    <lineage>
        <taxon>Bacteria</taxon>
        <taxon>Pseudomonadati</taxon>
        <taxon>Pseudomonadota</taxon>
        <taxon>Alphaproteobacteria</taxon>
        <taxon>Sphingomonadales</taxon>
        <taxon>Sphingomonadaceae</taxon>
        <taxon>Sphingomonas</taxon>
    </lineage>
</organism>